<feature type="compositionally biased region" description="Low complexity" evidence="2">
    <location>
        <begin position="7"/>
        <end position="18"/>
    </location>
</feature>
<feature type="transmembrane region" description="Helical" evidence="3">
    <location>
        <begin position="111"/>
        <end position="132"/>
    </location>
</feature>
<keyword evidence="5" id="KW-1185">Reference proteome</keyword>
<protein>
    <submittedName>
        <fullName evidence="4">Uncharacterized protein</fullName>
    </submittedName>
</protein>
<dbReference type="OrthoDB" id="188035at2759"/>
<keyword evidence="3" id="KW-0472">Membrane</keyword>
<dbReference type="PANTHER" id="PTHR18640:SF14">
    <property type="entry name" value="SODIUM BILE ACID SYMPORTER FAMILY"/>
    <property type="match status" value="1"/>
</dbReference>
<feature type="transmembrane region" description="Helical" evidence="3">
    <location>
        <begin position="171"/>
        <end position="188"/>
    </location>
</feature>
<feature type="coiled-coil region" evidence="1">
    <location>
        <begin position="383"/>
        <end position="410"/>
    </location>
</feature>
<dbReference type="PANTHER" id="PTHR18640">
    <property type="entry name" value="SOLUTE CARRIER FAMILY 10 MEMBER 7"/>
    <property type="match status" value="1"/>
</dbReference>
<dbReference type="InterPro" id="IPR038770">
    <property type="entry name" value="Na+/solute_symporter_sf"/>
</dbReference>
<evidence type="ECO:0000256" key="1">
    <source>
        <dbReference type="SAM" id="Coils"/>
    </source>
</evidence>
<organism evidence="4 5">
    <name type="scientific">Edaphochlamys debaryana</name>
    <dbReference type="NCBI Taxonomy" id="47281"/>
    <lineage>
        <taxon>Eukaryota</taxon>
        <taxon>Viridiplantae</taxon>
        <taxon>Chlorophyta</taxon>
        <taxon>core chlorophytes</taxon>
        <taxon>Chlorophyceae</taxon>
        <taxon>CS clade</taxon>
        <taxon>Chlamydomonadales</taxon>
        <taxon>Chlamydomonadales incertae sedis</taxon>
        <taxon>Edaphochlamys</taxon>
    </lineage>
</organism>
<dbReference type="Gene3D" id="1.20.1530.20">
    <property type="match status" value="1"/>
</dbReference>
<keyword evidence="3" id="KW-0812">Transmembrane</keyword>
<feature type="transmembrane region" description="Helical" evidence="3">
    <location>
        <begin position="80"/>
        <end position="99"/>
    </location>
</feature>
<evidence type="ECO:0000256" key="2">
    <source>
        <dbReference type="SAM" id="MobiDB-lite"/>
    </source>
</evidence>
<dbReference type="Pfam" id="PF13593">
    <property type="entry name" value="SBF_like"/>
    <property type="match status" value="1"/>
</dbReference>
<sequence length="541" mass="54826">MADDLKSGLSAAASGDDTSATERVPTWRERMAERWATQIQPFIIKNYLPLAFLVALVFALAYPVPGAFLAHVTILGNVHPIQVVPMMLVFLISGLQLNTAELQRVLTLRNAVGAAYGFVSILLITPCLGFALREAPLNPPEFATGLAIFCTAPTTLGVGVALTAACGGNEALALLLTVGTNALGVVTMPPELRLLLPHGVGGPSSAEDGSDSVGDINLTDLLAKLAVTVLAPFTLGKILRESWPAALQFAKTNKVRLSLFSTTCLAFVIWQTLSSARNTLIAQSAGAVFAMIGLAIAQHLCYLLVNHIIVWYVLRLPITEAVAVTIMSSQKSAPVAVTAITFLTRDPSQQGLLSLPGIVGQIAQIFIGSAIAKYVSRRVKIHQAALAKAAAEAAAKAEEALEEGRALEAAAEAAAAAGAGADAEAAGVAGGDGGKASGGSPQRASGDKAVESASPASHPAQALEVALVGVGADWGSAAHEGSPTSAGASASAGGLDRRTGRQAGGVGSLGQAQTDGADGGLGSSAVRVAPGMPGGPQPPAS</sequence>
<feature type="transmembrane region" description="Helical" evidence="3">
    <location>
        <begin position="50"/>
        <end position="74"/>
    </location>
</feature>
<dbReference type="GO" id="GO:0009941">
    <property type="term" value="C:chloroplast envelope"/>
    <property type="evidence" value="ECO:0007669"/>
    <property type="project" value="TreeGrafter"/>
</dbReference>
<keyword evidence="1" id="KW-0175">Coiled coil</keyword>
<reference evidence="4" key="1">
    <citation type="journal article" date="2020" name="bioRxiv">
        <title>Comparative genomics of Chlamydomonas.</title>
        <authorList>
            <person name="Craig R.J."/>
            <person name="Hasan A.R."/>
            <person name="Ness R.W."/>
            <person name="Keightley P.D."/>
        </authorList>
    </citation>
    <scope>NUCLEOTIDE SEQUENCE</scope>
    <source>
        <strain evidence="4">CCAP 11/70</strain>
    </source>
</reference>
<feature type="transmembrane region" description="Helical" evidence="3">
    <location>
        <begin position="144"/>
        <end position="164"/>
    </location>
</feature>
<name>A0A835YEH1_9CHLO</name>
<feature type="compositionally biased region" description="Gly residues" evidence="2">
    <location>
        <begin position="428"/>
        <end position="437"/>
    </location>
</feature>
<accession>A0A835YEH1</accession>
<keyword evidence="3" id="KW-1133">Transmembrane helix</keyword>
<dbReference type="AlphaFoldDB" id="A0A835YEH1"/>
<evidence type="ECO:0000313" key="5">
    <source>
        <dbReference type="Proteomes" id="UP000612055"/>
    </source>
</evidence>
<dbReference type="EMBL" id="JAEHOE010000006">
    <property type="protein sequence ID" value="KAG2499733.1"/>
    <property type="molecule type" value="Genomic_DNA"/>
</dbReference>
<dbReference type="InterPro" id="IPR016833">
    <property type="entry name" value="Put_Na-Bile_cotransptr"/>
</dbReference>
<dbReference type="Proteomes" id="UP000612055">
    <property type="component" value="Unassembled WGS sequence"/>
</dbReference>
<proteinExistence type="predicted"/>
<feature type="region of interest" description="Disordered" evidence="2">
    <location>
        <begin position="1"/>
        <end position="23"/>
    </location>
</feature>
<evidence type="ECO:0000313" key="4">
    <source>
        <dbReference type="EMBL" id="KAG2499733.1"/>
    </source>
</evidence>
<feature type="region of interest" description="Disordered" evidence="2">
    <location>
        <begin position="478"/>
        <end position="541"/>
    </location>
</feature>
<feature type="compositionally biased region" description="Low complexity" evidence="2">
    <location>
        <begin position="481"/>
        <end position="494"/>
    </location>
</feature>
<comment type="caution">
    <text evidence="4">The sequence shown here is derived from an EMBL/GenBank/DDBJ whole genome shotgun (WGS) entry which is preliminary data.</text>
</comment>
<gene>
    <name evidence="4" type="ORF">HYH03_002666</name>
</gene>
<feature type="region of interest" description="Disordered" evidence="2">
    <location>
        <begin position="425"/>
        <end position="458"/>
    </location>
</feature>
<evidence type="ECO:0000256" key="3">
    <source>
        <dbReference type="SAM" id="Phobius"/>
    </source>
</evidence>